<dbReference type="GO" id="GO:0008324">
    <property type="term" value="F:monoatomic cation transmembrane transporter activity"/>
    <property type="evidence" value="ECO:0007669"/>
    <property type="project" value="InterPro"/>
</dbReference>
<evidence type="ECO:0000256" key="1">
    <source>
        <dbReference type="ARBA" id="ARBA00004651"/>
    </source>
</evidence>
<dbReference type="Proteomes" id="UP000476055">
    <property type="component" value="Unassembled WGS sequence"/>
</dbReference>
<keyword evidence="2" id="KW-0813">Transport</keyword>
<evidence type="ECO:0000313" key="10">
    <source>
        <dbReference type="Proteomes" id="UP000476055"/>
    </source>
</evidence>
<dbReference type="PANTHER" id="PTHR32024">
    <property type="entry name" value="TRK SYSTEM POTASSIUM UPTAKE PROTEIN TRKG-RELATED"/>
    <property type="match status" value="1"/>
</dbReference>
<evidence type="ECO:0000256" key="3">
    <source>
        <dbReference type="ARBA" id="ARBA00022475"/>
    </source>
</evidence>
<name>A0A6L5YJ14_9FIRM</name>
<keyword evidence="7 8" id="KW-0472">Membrane</keyword>
<dbReference type="RefSeq" id="WP_154496561.1">
    <property type="nucleotide sequence ID" value="NZ_VUMU01000010.1"/>
</dbReference>
<evidence type="ECO:0000256" key="4">
    <source>
        <dbReference type="ARBA" id="ARBA00022692"/>
    </source>
</evidence>
<evidence type="ECO:0000256" key="2">
    <source>
        <dbReference type="ARBA" id="ARBA00022448"/>
    </source>
</evidence>
<evidence type="ECO:0000256" key="7">
    <source>
        <dbReference type="ARBA" id="ARBA00023136"/>
    </source>
</evidence>
<feature type="transmembrane region" description="Helical" evidence="8">
    <location>
        <begin position="357"/>
        <end position="378"/>
    </location>
</feature>
<evidence type="ECO:0000256" key="6">
    <source>
        <dbReference type="ARBA" id="ARBA00023065"/>
    </source>
</evidence>
<feature type="transmembrane region" description="Helical" evidence="8">
    <location>
        <begin position="130"/>
        <end position="150"/>
    </location>
</feature>
<keyword evidence="4 8" id="KW-0812">Transmembrane</keyword>
<dbReference type="PANTHER" id="PTHR32024:SF1">
    <property type="entry name" value="KTR SYSTEM POTASSIUM UPTAKE PROTEIN B"/>
    <property type="match status" value="1"/>
</dbReference>
<evidence type="ECO:0000256" key="5">
    <source>
        <dbReference type="ARBA" id="ARBA00022989"/>
    </source>
</evidence>
<feature type="transmembrane region" description="Helical" evidence="8">
    <location>
        <begin position="47"/>
        <end position="63"/>
    </location>
</feature>
<dbReference type="GO" id="GO:0030001">
    <property type="term" value="P:metal ion transport"/>
    <property type="evidence" value="ECO:0007669"/>
    <property type="project" value="UniProtKB-ARBA"/>
</dbReference>
<comment type="subcellular location">
    <subcellularLocation>
        <location evidence="1">Cell membrane</location>
        <topology evidence="1">Multi-pass membrane protein</topology>
    </subcellularLocation>
</comment>
<dbReference type="GO" id="GO:0005886">
    <property type="term" value="C:plasma membrane"/>
    <property type="evidence" value="ECO:0007669"/>
    <property type="project" value="UniProtKB-SubCell"/>
</dbReference>
<evidence type="ECO:0000313" key="9">
    <source>
        <dbReference type="EMBL" id="MST58386.1"/>
    </source>
</evidence>
<feature type="transmembrane region" description="Helical" evidence="8">
    <location>
        <begin position="314"/>
        <end position="336"/>
    </location>
</feature>
<keyword evidence="5 8" id="KW-1133">Transmembrane helix</keyword>
<protein>
    <submittedName>
        <fullName evidence="9">Potassium transporter KtrB</fullName>
    </submittedName>
</protein>
<feature type="transmembrane region" description="Helical" evidence="8">
    <location>
        <begin position="75"/>
        <end position="96"/>
    </location>
</feature>
<feature type="transmembrane region" description="Helical" evidence="8">
    <location>
        <begin position="409"/>
        <end position="433"/>
    </location>
</feature>
<gene>
    <name evidence="9" type="ORF">FYJ59_09070</name>
</gene>
<evidence type="ECO:0000256" key="8">
    <source>
        <dbReference type="SAM" id="Phobius"/>
    </source>
</evidence>
<dbReference type="EMBL" id="VUMU01000010">
    <property type="protein sequence ID" value="MST58386.1"/>
    <property type="molecule type" value="Genomic_DNA"/>
</dbReference>
<proteinExistence type="predicted"/>
<comment type="caution">
    <text evidence="9">The sequence shown here is derived from an EMBL/GenBank/DDBJ whole genome shotgun (WGS) entry which is preliminary data.</text>
</comment>
<keyword evidence="3" id="KW-1003">Cell membrane</keyword>
<organism evidence="9 10">
    <name type="scientific">Waltera intestinalis</name>
    <dbReference type="NCBI Taxonomy" id="2606635"/>
    <lineage>
        <taxon>Bacteria</taxon>
        <taxon>Bacillati</taxon>
        <taxon>Bacillota</taxon>
        <taxon>Clostridia</taxon>
        <taxon>Lachnospirales</taxon>
        <taxon>Lachnospiraceae</taxon>
        <taxon>Waltera</taxon>
    </lineage>
</organism>
<dbReference type="Pfam" id="PF02386">
    <property type="entry name" value="TrkH"/>
    <property type="match status" value="1"/>
</dbReference>
<keyword evidence="6" id="KW-0406">Ion transport</keyword>
<feature type="transmembrane region" description="Helical" evidence="8">
    <location>
        <begin position="190"/>
        <end position="216"/>
    </location>
</feature>
<dbReference type="InterPro" id="IPR003445">
    <property type="entry name" value="Cat_transpt"/>
</dbReference>
<keyword evidence="10" id="KW-1185">Reference proteome</keyword>
<sequence>MNSKKIIQLSTTQKIMLSFLCAILVGSFLLALPISSATGEAVPYIDALFTATTSICVTGLVTVPTYSTWSVWGQIVILFLIQLGGLGVITVMYGVMMGLHRRLGLGNRWMLQDVFNLNNISGIVEFLRKVLIGTLVVEGCGALLYMTVFVPGYGLRGIWISIFNAVSAFCNAGMDIMAEDSLCGYVFQPMVNLVTMLLIILGGLGYIVWWDVLRVLKNIRSQKLKCFRLLTLHSKIALTVTGILIVVGAAAFYIFEYNNPLTMQDYTVPQRIWASLFQAVTTRTAGFATIPQEDLTNTSAIISVLLMLIGGSPVGTAGGMKTVTIAVLLVSMFATIGNKEDAELFGRNIPKQAVNKSVAVVGMFFIIASLSAILLSAVTEADVIDIVYETVSATATVGLSRNLTSMLNLWGKLIIIMTMYLGRVGPISLVVAFSTQKKNKNIVKNPTEEISVG</sequence>
<accession>A0A6L5YJ14</accession>
<dbReference type="AlphaFoldDB" id="A0A6L5YJ14"/>
<feature type="transmembrane region" description="Helical" evidence="8">
    <location>
        <begin position="157"/>
        <end position="178"/>
    </location>
</feature>
<reference evidence="9 10" key="1">
    <citation type="submission" date="2019-08" db="EMBL/GenBank/DDBJ databases">
        <title>In-depth cultivation of the pig gut microbiome towards novel bacterial diversity and tailored functional studies.</title>
        <authorList>
            <person name="Wylensek D."/>
            <person name="Hitch T.C.A."/>
            <person name="Clavel T."/>
        </authorList>
    </citation>
    <scope>NUCLEOTIDE SEQUENCE [LARGE SCALE GENOMIC DNA]</scope>
    <source>
        <strain evidence="9 10">WCA3-601-WT-6H</strain>
    </source>
</reference>
<feature type="transmembrane region" description="Helical" evidence="8">
    <location>
        <begin position="236"/>
        <end position="255"/>
    </location>
</feature>